<dbReference type="InterPro" id="IPR051772">
    <property type="entry name" value="Gastrokine"/>
</dbReference>
<name>A0ABN8MKG7_9CNID</name>
<feature type="signal peptide" evidence="2">
    <location>
        <begin position="1"/>
        <end position="18"/>
    </location>
</feature>
<gene>
    <name evidence="4" type="ORF">PEVE_00037661</name>
</gene>
<keyword evidence="1" id="KW-1015">Disulfide bond</keyword>
<dbReference type="Gene3D" id="3.30.390.150">
    <property type="match status" value="1"/>
</dbReference>
<comment type="caution">
    <text evidence="4">The sequence shown here is derived from an EMBL/GenBank/DDBJ whole genome shotgun (WGS) entry which is preliminary data.</text>
</comment>
<feature type="non-terminal residue" evidence="4">
    <location>
        <position position="164"/>
    </location>
</feature>
<protein>
    <recommendedName>
        <fullName evidence="3">BRICHOS domain-containing protein</fullName>
    </recommendedName>
</protein>
<dbReference type="PROSITE" id="PS50869">
    <property type="entry name" value="BRICHOS"/>
    <property type="match status" value="1"/>
</dbReference>
<proteinExistence type="predicted"/>
<reference evidence="4 5" key="1">
    <citation type="submission" date="2022-05" db="EMBL/GenBank/DDBJ databases">
        <authorList>
            <consortium name="Genoscope - CEA"/>
            <person name="William W."/>
        </authorList>
    </citation>
    <scope>NUCLEOTIDE SEQUENCE [LARGE SCALE GENOMIC DNA]</scope>
</reference>
<feature type="domain" description="BRICHOS" evidence="3">
    <location>
        <begin position="68"/>
        <end position="157"/>
    </location>
</feature>
<dbReference type="PANTHER" id="PTHR16483">
    <property type="entry name" value="GASTROKINE 1"/>
    <property type="match status" value="1"/>
</dbReference>
<evidence type="ECO:0000256" key="1">
    <source>
        <dbReference type="ARBA" id="ARBA00023157"/>
    </source>
</evidence>
<evidence type="ECO:0000313" key="5">
    <source>
        <dbReference type="Proteomes" id="UP001159427"/>
    </source>
</evidence>
<dbReference type="Pfam" id="PF04089">
    <property type="entry name" value="BRICHOS"/>
    <property type="match status" value="1"/>
</dbReference>
<keyword evidence="2" id="KW-0732">Signal</keyword>
<keyword evidence="5" id="KW-1185">Reference proteome</keyword>
<sequence length="164" mass="18318">EFKAFFLCFAVFVVITSGATLFKWEADEKKGTTSEYKVEVKDGNKEVNETIKIDTGKKTETVHISSEGRGAGKVGILFDFKQNIAMYRLSKSKACFLSDSTGNQLKPADLKKLLEMVSDKGKIQGKTEYVVVGTLDDRSFLSDEMATMCTKLPIYHIKQKNPKV</sequence>
<accession>A0ABN8MKG7</accession>
<feature type="chain" id="PRO_5045788788" description="BRICHOS domain-containing protein" evidence="2">
    <location>
        <begin position="19"/>
        <end position="164"/>
    </location>
</feature>
<evidence type="ECO:0000313" key="4">
    <source>
        <dbReference type="EMBL" id="CAH3030238.1"/>
    </source>
</evidence>
<dbReference type="EMBL" id="CALNXI010000621">
    <property type="protein sequence ID" value="CAH3030238.1"/>
    <property type="molecule type" value="Genomic_DNA"/>
</dbReference>
<dbReference type="InterPro" id="IPR007084">
    <property type="entry name" value="BRICHOS_dom"/>
</dbReference>
<evidence type="ECO:0000256" key="2">
    <source>
        <dbReference type="SAM" id="SignalP"/>
    </source>
</evidence>
<evidence type="ECO:0000259" key="3">
    <source>
        <dbReference type="PROSITE" id="PS50869"/>
    </source>
</evidence>
<feature type="non-terminal residue" evidence="4">
    <location>
        <position position="1"/>
    </location>
</feature>
<organism evidence="4 5">
    <name type="scientific">Porites evermanni</name>
    <dbReference type="NCBI Taxonomy" id="104178"/>
    <lineage>
        <taxon>Eukaryota</taxon>
        <taxon>Metazoa</taxon>
        <taxon>Cnidaria</taxon>
        <taxon>Anthozoa</taxon>
        <taxon>Hexacorallia</taxon>
        <taxon>Scleractinia</taxon>
        <taxon>Fungiina</taxon>
        <taxon>Poritidae</taxon>
        <taxon>Porites</taxon>
    </lineage>
</organism>
<dbReference type="SMART" id="SM01039">
    <property type="entry name" value="BRICHOS"/>
    <property type="match status" value="1"/>
</dbReference>
<dbReference type="Proteomes" id="UP001159427">
    <property type="component" value="Unassembled WGS sequence"/>
</dbReference>